<dbReference type="Pfam" id="PF11951">
    <property type="entry name" value="Fungal_trans_2"/>
    <property type="match status" value="1"/>
</dbReference>
<evidence type="ECO:0000313" key="5">
    <source>
        <dbReference type="Proteomes" id="UP000800094"/>
    </source>
</evidence>
<dbReference type="GO" id="GO:0000976">
    <property type="term" value="F:transcription cis-regulatory region binding"/>
    <property type="evidence" value="ECO:0007669"/>
    <property type="project" value="TreeGrafter"/>
</dbReference>
<keyword evidence="2" id="KW-0539">Nucleus</keyword>
<dbReference type="AlphaFoldDB" id="A0A6A6HZL5"/>
<evidence type="ECO:0000313" key="4">
    <source>
        <dbReference type="EMBL" id="KAF2243349.1"/>
    </source>
</evidence>
<dbReference type="GO" id="GO:0003700">
    <property type="term" value="F:DNA-binding transcription factor activity"/>
    <property type="evidence" value="ECO:0007669"/>
    <property type="project" value="TreeGrafter"/>
</dbReference>
<feature type="compositionally biased region" description="Polar residues" evidence="3">
    <location>
        <begin position="65"/>
        <end position="78"/>
    </location>
</feature>
<dbReference type="PANTHER" id="PTHR37534:SF2">
    <property type="entry name" value="N-ACETYLTRANSFERASE DOMAIN-CONTAINING PROTEIN"/>
    <property type="match status" value="1"/>
</dbReference>
<dbReference type="PANTHER" id="PTHR37534">
    <property type="entry name" value="TRANSCRIPTIONAL ACTIVATOR PROTEIN UGA3"/>
    <property type="match status" value="1"/>
</dbReference>
<name>A0A6A6HZL5_9PLEO</name>
<evidence type="ECO:0000256" key="2">
    <source>
        <dbReference type="ARBA" id="ARBA00023242"/>
    </source>
</evidence>
<dbReference type="OrthoDB" id="407832at2759"/>
<proteinExistence type="predicted"/>
<dbReference type="GeneID" id="54577537"/>
<feature type="compositionally biased region" description="Polar residues" evidence="3">
    <location>
        <begin position="40"/>
        <end position="56"/>
    </location>
</feature>
<comment type="subcellular location">
    <subcellularLocation>
        <location evidence="1">Nucleus</location>
    </subcellularLocation>
</comment>
<gene>
    <name evidence="4" type="ORF">BU26DRAFT_437066</name>
</gene>
<dbReference type="GO" id="GO:0005634">
    <property type="term" value="C:nucleus"/>
    <property type="evidence" value="ECO:0007669"/>
    <property type="project" value="UniProtKB-SubCell"/>
</dbReference>
<evidence type="ECO:0000256" key="1">
    <source>
        <dbReference type="ARBA" id="ARBA00004123"/>
    </source>
</evidence>
<evidence type="ECO:0000256" key="3">
    <source>
        <dbReference type="SAM" id="MobiDB-lite"/>
    </source>
</evidence>
<dbReference type="Proteomes" id="UP000800094">
    <property type="component" value="Unassembled WGS sequence"/>
</dbReference>
<protein>
    <recommendedName>
        <fullName evidence="6">Transcription factor domain-containing protein</fullName>
    </recommendedName>
</protein>
<organism evidence="4 5">
    <name type="scientific">Trematosphaeria pertusa</name>
    <dbReference type="NCBI Taxonomy" id="390896"/>
    <lineage>
        <taxon>Eukaryota</taxon>
        <taxon>Fungi</taxon>
        <taxon>Dikarya</taxon>
        <taxon>Ascomycota</taxon>
        <taxon>Pezizomycotina</taxon>
        <taxon>Dothideomycetes</taxon>
        <taxon>Pleosporomycetidae</taxon>
        <taxon>Pleosporales</taxon>
        <taxon>Massarineae</taxon>
        <taxon>Trematosphaeriaceae</taxon>
        <taxon>Trematosphaeria</taxon>
    </lineage>
</organism>
<evidence type="ECO:0008006" key="6">
    <source>
        <dbReference type="Google" id="ProtNLM"/>
    </source>
</evidence>
<reference evidence="4" key="1">
    <citation type="journal article" date="2020" name="Stud. Mycol.">
        <title>101 Dothideomycetes genomes: a test case for predicting lifestyles and emergence of pathogens.</title>
        <authorList>
            <person name="Haridas S."/>
            <person name="Albert R."/>
            <person name="Binder M."/>
            <person name="Bloem J."/>
            <person name="Labutti K."/>
            <person name="Salamov A."/>
            <person name="Andreopoulos B."/>
            <person name="Baker S."/>
            <person name="Barry K."/>
            <person name="Bills G."/>
            <person name="Bluhm B."/>
            <person name="Cannon C."/>
            <person name="Castanera R."/>
            <person name="Culley D."/>
            <person name="Daum C."/>
            <person name="Ezra D."/>
            <person name="Gonzalez J."/>
            <person name="Henrissat B."/>
            <person name="Kuo A."/>
            <person name="Liang C."/>
            <person name="Lipzen A."/>
            <person name="Lutzoni F."/>
            <person name="Magnuson J."/>
            <person name="Mondo S."/>
            <person name="Nolan M."/>
            <person name="Ohm R."/>
            <person name="Pangilinan J."/>
            <person name="Park H.-J."/>
            <person name="Ramirez L."/>
            <person name="Alfaro M."/>
            <person name="Sun H."/>
            <person name="Tritt A."/>
            <person name="Yoshinaga Y."/>
            <person name="Zwiers L.-H."/>
            <person name="Turgeon B."/>
            <person name="Goodwin S."/>
            <person name="Spatafora J."/>
            <person name="Crous P."/>
            <person name="Grigoriev I."/>
        </authorList>
    </citation>
    <scope>NUCLEOTIDE SEQUENCE</scope>
    <source>
        <strain evidence="4">CBS 122368</strain>
    </source>
</reference>
<keyword evidence="5" id="KW-1185">Reference proteome</keyword>
<dbReference type="GO" id="GO:0045944">
    <property type="term" value="P:positive regulation of transcription by RNA polymerase II"/>
    <property type="evidence" value="ECO:0007669"/>
    <property type="project" value="TreeGrafter"/>
</dbReference>
<accession>A0A6A6HZL5</accession>
<feature type="region of interest" description="Disordered" evidence="3">
    <location>
        <begin position="16"/>
        <end position="104"/>
    </location>
</feature>
<dbReference type="CDD" id="cd12148">
    <property type="entry name" value="fungal_TF_MHR"/>
    <property type="match status" value="1"/>
</dbReference>
<dbReference type="RefSeq" id="XP_033678353.1">
    <property type="nucleotide sequence ID" value="XM_033824207.1"/>
</dbReference>
<dbReference type="EMBL" id="ML987205">
    <property type="protein sequence ID" value="KAF2243349.1"/>
    <property type="molecule type" value="Genomic_DNA"/>
</dbReference>
<sequence length="484" mass="54321">MTVQFLDESQEIRSHYASDADYDPFAGPLMAQECSPDPSPSMSGVNDQQTPSSVLSPTEGLTVLSLLNSDSPTGSQPSLPAPPLTSYNVPVSPPSQPPTGSGSFVYQRPPGAPVLWPLENEQEAMLLQHYIENVALFFDMMDNRCHFSVHVVQRAKNNSTLMNAILALSARQLSRTTDFDPYIADAYYQRCFETLIPALNDNIAIRDESLLASTIILRLLEEMNISIIGSDPQGHLFGTQAIIRGAQQKYAASSGESFTQAIYWAAFRQELWISLMTQRAFQLHIFPADRSLEPADDSVWATRTIAHLGDVCNFAFGEERHSVLRYSQLMDENKAWRTQRPDSFDPIFYRQDSDESGRNFPDIRYHEKAHVMGAQYNLLAHMLLVVHDPTIPQLGPSHKQSRAAVDRMAQDDVRTLCGVAQSNPKVFPSKFVACFAIALVGDRFNAKEDQIRLRELWYACERSHGFPPTTTIRQLEESWGFPSR</sequence>
<dbReference type="InterPro" id="IPR021858">
    <property type="entry name" value="Fun_TF"/>
</dbReference>